<dbReference type="EMBL" id="JACHXO010000006">
    <property type="protein sequence ID" value="MBB3195883.1"/>
    <property type="molecule type" value="Genomic_DNA"/>
</dbReference>
<comment type="caution">
    <text evidence="1">The sequence shown here is derived from an EMBL/GenBank/DDBJ whole genome shotgun (WGS) entry which is preliminary data.</text>
</comment>
<dbReference type="RefSeq" id="WP_088453523.1">
    <property type="nucleotide sequence ID" value="NZ_JACHXO010000006.1"/>
</dbReference>
<dbReference type="Proteomes" id="UP000574369">
    <property type="component" value="Unassembled WGS sequence"/>
</dbReference>
<evidence type="ECO:0000313" key="2">
    <source>
        <dbReference type="Proteomes" id="UP000574369"/>
    </source>
</evidence>
<evidence type="ECO:0000313" key="1">
    <source>
        <dbReference type="EMBL" id="MBB3195883.1"/>
    </source>
</evidence>
<gene>
    <name evidence="1" type="ORF">FHS28_003293</name>
</gene>
<protein>
    <submittedName>
        <fullName evidence="1">Uncharacterized protein</fullName>
    </submittedName>
</protein>
<reference evidence="1 2" key="1">
    <citation type="submission" date="2020-08" db="EMBL/GenBank/DDBJ databases">
        <title>Genomic Encyclopedia of Type Strains, Phase III (KMG-III): the genomes of soil and plant-associated and newly described type strains.</title>
        <authorList>
            <person name="Whitman W."/>
        </authorList>
    </citation>
    <scope>NUCLEOTIDE SEQUENCE [LARGE SCALE GENOMIC DNA]</scope>
    <source>
        <strain evidence="1 2">CECT 7247</strain>
    </source>
</reference>
<accession>A0ABR6GXP0</accession>
<sequence>MDNHDSVRAKVAQIFIDAFGERAALFKGGVPARDANDALGVALAEQLEPLVADEVAFHLIDWETDAAFLVAFMMFPERFTSAELQAAVEMFLVHVPAHVQAAARLAGYEVPNILGGGDVADGERPAPLSEAG</sequence>
<name>A0ABR6GXP0_9BURK</name>
<proteinExistence type="predicted"/>
<keyword evidence="2" id="KW-1185">Reference proteome</keyword>
<organism evidence="1 2">
    <name type="scientific">Roseateles terrae</name>
    <dbReference type="NCBI Taxonomy" id="431060"/>
    <lineage>
        <taxon>Bacteria</taxon>
        <taxon>Pseudomonadati</taxon>
        <taxon>Pseudomonadota</taxon>
        <taxon>Betaproteobacteria</taxon>
        <taxon>Burkholderiales</taxon>
        <taxon>Sphaerotilaceae</taxon>
        <taxon>Roseateles</taxon>
    </lineage>
</organism>